<proteinExistence type="predicted"/>
<evidence type="ECO:0000313" key="4">
    <source>
        <dbReference type="EnsemblProtists" id="EOD19462"/>
    </source>
</evidence>
<keyword evidence="2" id="KW-0433">Leucine-rich repeat</keyword>
<dbReference type="RefSeq" id="XP_005771891.1">
    <property type="nucleotide sequence ID" value="XM_005771834.1"/>
</dbReference>
<keyword evidence="1" id="KW-0343">GTPase activation</keyword>
<evidence type="ECO:0000256" key="2">
    <source>
        <dbReference type="ARBA" id="ARBA00022614"/>
    </source>
</evidence>
<dbReference type="HOGENOM" id="CLU_1550411_0_0_1"/>
<accession>A0A0D3J7H7</accession>
<keyword evidence="3" id="KW-0677">Repeat</keyword>
<dbReference type="EnsemblProtists" id="EOD19462">
    <property type="protein sequence ID" value="EOD19462"/>
    <property type="gene ID" value="EMIHUDRAFT_209006"/>
</dbReference>
<dbReference type="Gene3D" id="3.80.10.10">
    <property type="entry name" value="Ribonuclease Inhibitor"/>
    <property type="match status" value="1"/>
</dbReference>
<dbReference type="GO" id="GO:0048471">
    <property type="term" value="C:perinuclear region of cytoplasm"/>
    <property type="evidence" value="ECO:0007669"/>
    <property type="project" value="TreeGrafter"/>
</dbReference>
<dbReference type="GO" id="GO:0005829">
    <property type="term" value="C:cytosol"/>
    <property type="evidence" value="ECO:0007669"/>
    <property type="project" value="TreeGrafter"/>
</dbReference>
<dbReference type="PANTHER" id="PTHR24113">
    <property type="entry name" value="RAN GTPASE-ACTIVATING PROTEIN 1"/>
    <property type="match status" value="1"/>
</dbReference>
<reference evidence="5" key="1">
    <citation type="journal article" date="2013" name="Nature">
        <title>Pan genome of the phytoplankton Emiliania underpins its global distribution.</title>
        <authorList>
            <person name="Read B.A."/>
            <person name="Kegel J."/>
            <person name="Klute M.J."/>
            <person name="Kuo A."/>
            <person name="Lefebvre S.C."/>
            <person name="Maumus F."/>
            <person name="Mayer C."/>
            <person name="Miller J."/>
            <person name="Monier A."/>
            <person name="Salamov A."/>
            <person name="Young J."/>
            <person name="Aguilar M."/>
            <person name="Claverie J.M."/>
            <person name="Frickenhaus S."/>
            <person name="Gonzalez K."/>
            <person name="Herman E.K."/>
            <person name="Lin Y.C."/>
            <person name="Napier J."/>
            <person name="Ogata H."/>
            <person name="Sarno A.F."/>
            <person name="Shmutz J."/>
            <person name="Schroeder D."/>
            <person name="de Vargas C."/>
            <person name="Verret F."/>
            <person name="von Dassow P."/>
            <person name="Valentin K."/>
            <person name="Van de Peer Y."/>
            <person name="Wheeler G."/>
            <person name="Dacks J.B."/>
            <person name="Delwiche C.F."/>
            <person name="Dyhrman S.T."/>
            <person name="Glockner G."/>
            <person name="John U."/>
            <person name="Richards T."/>
            <person name="Worden A.Z."/>
            <person name="Zhang X."/>
            <person name="Grigoriev I.V."/>
            <person name="Allen A.E."/>
            <person name="Bidle K."/>
            <person name="Borodovsky M."/>
            <person name="Bowler C."/>
            <person name="Brownlee C."/>
            <person name="Cock J.M."/>
            <person name="Elias M."/>
            <person name="Gladyshev V.N."/>
            <person name="Groth M."/>
            <person name="Guda C."/>
            <person name="Hadaegh A."/>
            <person name="Iglesias-Rodriguez M.D."/>
            <person name="Jenkins J."/>
            <person name="Jones B.M."/>
            <person name="Lawson T."/>
            <person name="Leese F."/>
            <person name="Lindquist E."/>
            <person name="Lobanov A."/>
            <person name="Lomsadze A."/>
            <person name="Malik S.B."/>
            <person name="Marsh M.E."/>
            <person name="Mackinder L."/>
            <person name="Mock T."/>
            <person name="Mueller-Roeber B."/>
            <person name="Pagarete A."/>
            <person name="Parker M."/>
            <person name="Probert I."/>
            <person name="Quesneville H."/>
            <person name="Raines C."/>
            <person name="Rensing S.A."/>
            <person name="Riano-Pachon D.M."/>
            <person name="Richier S."/>
            <person name="Rokitta S."/>
            <person name="Shiraiwa Y."/>
            <person name="Soanes D.M."/>
            <person name="van der Giezen M."/>
            <person name="Wahlund T.M."/>
            <person name="Williams B."/>
            <person name="Wilson W."/>
            <person name="Wolfe G."/>
            <person name="Wurch L.L."/>
        </authorList>
    </citation>
    <scope>NUCLEOTIDE SEQUENCE</scope>
</reference>
<name>A0A0D3J7H7_EMIH1</name>
<sequence>MATGAAGLGQLRRLELPFNRLGSQGCAALAGAFKAGNGGSLEFVHLSDNAIGDEGLDALGLAFREEGVLSNLRRLSLNDCGLTDGGVERLAANLLPRVVLPLVAVVGPHARWTPLPTLWDLELSNDAVGHRGLWALSRAHIREALPEIMDVTGGGRWLFAPHDVDAEPFEVAS</sequence>
<protein>
    <submittedName>
        <fullName evidence="4">Uncharacterized protein</fullName>
    </submittedName>
</protein>
<dbReference type="PaxDb" id="2903-EOD19462"/>
<dbReference type="PANTHER" id="PTHR24113:SF12">
    <property type="entry name" value="RAN GTPASE-ACTIVATING PROTEIN 1"/>
    <property type="match status" value="1"/>
</dbReference>
<dbReference type="GO" id="GO:0005096">
    <property type="term" value="F:GTPase activator activity"/>
    <property type="evidence" value="ECO:0007669"/>
    <property type="project" value="UniProtKB-KW"/>
</dbReference>
<dbReference type="InterPro" id="IPR027038">
    <property type="entry name" value="RanGap"/>
</dbReference>
<organism evidence="4 5">
    <name type="scientific">Emiliania huxleyi (strain CCMP1516)</name>
    <dbReference type="NCBI Taxonomy" id="280463"/>
    <lineage>
        <taxon>Eukaryota</taxon>
        <taxon>Haptista</taxon>
        <taxon>Haptophyta</taxon>
        <taxon>Prymnesiophyceae</taxon>
        <taxon>Isochrysidales</taxon>
        <taxon>Noelaerhabdaceae</taxon>
        <taxon>Emiliania</taxon>
    </lineage>
</organism>
<dbReference type="SUPFAM" id="SSF52047">
    <property type="entry name" value="RNI-like"/>
    <property type="match status" value="1"/>
</dbReference>
<dbReference type="SMART" id="SM00368">
    <property type="entry name" value="LRR_RI"/>
    <property type="match status" value="3"/>
</dbReference>
<dbReference type="GO" id="GO:0031267">
    <property type="term" value="F:small GTPase binding"/>
    <property type="evidence" value="ECO:0007669"/>
    <property type="project" value="TreeGrafter"/>
</dbReference>
<dbReference type="KEGG" id="ehx:EMIHUDRAFT_209006"/>
<evidence type="ECO:0000256" key="1">
    <source>
        <dbReference type="ARBA" id="ARBA00022468"/>
    </source>
</evidence>
<dbReference type="InterPro" id="IPR001611">
    <property type="entry name" value="Leu-rich_rpt"/>
</dbReference>
<reference evidence="4" key="2">
    <citation type="submission" date="2024-10" db="UniProtKB">
        <authorList>
            <consortium name="EnsemblProtists"/>
        </authorList>
    </citation>
    <scope>IDENTIFICATION</scope>
</reference>
<dbReference type="Proteomes" id="UP000013827">
    <property type="component" value="Unassembled WGS sequence"/>
</dbReference>
<dbReference type="GO" id="GO:0005634">
    <property type="term" value="C:nucleus"/>
    <property type="evidence" value="ECO:0007669"/>
    <property type="project" value="TreeGrafter"/>
</dbReference>
<evidence type="ECO:0000313" key="5">
    <source>
        <dbReference type="Proteomes" id="UP000013827"/>
    </source>
</evidence>
<dbReference type="AlphaFoldDB" id="A0A0D3J7H7"/>
<evidence type="ECO:0000256" key="3">
    <source>
        <dbReference type="ARBA" id="ARBA00022737"/>
    </source>
</evidence>
<dbReference type="InterPro" id="IPR032675">
    <property type="entry name" value="LRR_dom_sf"/>
</dbReference>
<dbReference type="Pfam" id="PF13516">
    <property type="entry name" value="LRR_6"/>
    <property type="match status" value="3"/>
</dbReference>
<dbReference type="GeneID" id="17265164"/>
<dbReference type="GO" id="GO:0006913">
    <property type="term" value="P:nucleocytoplasmic transport"/>
    <property type="evidence" value="ECO:0007669"/>
    <property type="project" value="TreeGrafter"/>
</dbReference>
<keyword evidence="5" id="KW-1185">Reference proteome</keyword>